<protein>
    <recommendedName>
        <fullName evidence="4">Ankyrin repeat protein</fullName>
    </recommendedName>
</protein>
<proteinExistence type="predicted"/>
<name>A0AAD5UDM3_9FUNG</name>
<reference evidence="2" key="1">
    <citation type="submission" date="2020-05" db="EMBL/GenBank/DDBJ databases">
        <title>Phylogenomic resolution of chytrid fungi.</title>
        <authorList>
            <person name="Stajich J.E."/>
            <person name="Amses K."/>
            <person name="Simmons R."/>
            <person name="Seto K."/>
            <person name="Myers J."/>
            <person name="Bonds A."/>
            <person name="Quandt C.A."/>
            <person name="Barry K."/>
            <person name="Liu P."/>
            <person name="Grigoriev I."/>
            <person name="Longcore J.E."/>
            <person name="James T.Y."/>
        </authorList>
    </citation>
    <scope>NUCLEOTIDE SEQUENCE</scope>
    <source>
        <strain evidence="2">PLAUS21</strain>
    </source>
</reference>
<gene>
    <name evidence="2" type="ORF">HK103_001814</name>
</gene>
<keyword evidence="3" id="KW-1185">Reference proteome</keyword>
<accession>A0AAD5UDM3</accession>
<evidence type="ECO:0000256" key="1">
    <source>
        <dbReference type="SAM" id="MobiDB-lite"/>
    </source>
</evidence>
<feature type="region of interest" description="Disordered" evidence="1">
    <location>
        <begin position="349"/>
        <end position="372"/>
    </location>
</feature>
<feature type="compositionally biased region" description="Polar residues" evidence="1">
    <location>
        <begin position="349"/>
        <end position="366"/>
    </location>
</feature>
<dbReference type="EMBL" id="JADGKB010000152">
    <property type="protein sequence ID" value="KAJ3252161.1"/>
    <property type="molecule type" value="Genomic_DNA"/>
</dbReference>
<dbReference type="AlphaFoldDB" id="A0AAD5UDM3"/>
<evidence type="ECO:0000313" key="3">
    <source>
        <dbReference type="Proteomes" id="UP001210925"/>
    </source>
</evidence>
<dbReference type="InterPro" id="IPR036770">
    <property type="entry name" value="Ankyrin_rpt-contain_sf"/>
</dbReference>
<sequence length="599" mass="68780">MADQSKQDRQDANSADYVAVETLECDIDQIMDDYEFNGDESEPSTEIEDQEELINAEEIAEVEDDYFMRNQERKSFHSHNTSSNSLVKNSTLPSLISDTKSYASSQSFKLQYAHSHIDSHKDLMNLVDRLDSMKAPVEEIPSEYDGLCKVMQLIAPYIELAEYHHLRLSFNNKLPLTHHQLLEIYRKSPKPTLLQSMITLDPTVANYEYILSQKHYYQLLLLTPQMPLDYKTSLLITMVKGPRKLADYDACYLMLLANDLESNRMTFNDRINISLITVSERIDKRKSIVSISDRFELLRHRDAARLESVPEVKGENKTIGDLIRSGTGVFTRTGTGMFNRNLRPKSVVDTASSLVDSRPSTPVENRSNSKIDDLETNGDTIMDQIINTYEKPRSRVDKMNVQILCEIFKLVASRNDVNLIKRLLKDDRITANILNDVFKHCCVEGRHLAVRIDPGMENNYCIKIAVEKGYLRIVSLLIQDPRVDATVDSNWCIRKAAELNYAEIVECLLLNCNPLEDGHTQSALKWCIQNDNDTIFEIMKDRIPIGVDVVTLTVQFHSPYVLRRLIGQVSLTRKEYKNLKVRASTDIIPILKKMVKRWF</sequence>
<evidence type="ECO:0008006" key="4">
    <source>
        <dbReference type="Google" id="ProtNLM"/>
    </source>
</evidence>
<organism evidence="2 3">
    <name type="scientific">Boothiomyces macroporosus</name>
    <dbReference type="NCBI Taxonomy" id="261099"/>
    <lineage>
        <taxon>Eukaryota</taxon>
        <taxon>Fungi</taxon>
        <taxon>Fungi incertae sedis</taxon>
        <taxon>Chytridiomycota</taxon>
        <taxon>Chytridiomycota incertae sedis</taxon>
        <taxon>Chytridiomycetes</taxon>
        <taxon>Rhizophydiales</taxon>
        <taxon>Terramycetaceae</taxon>
        <taxon>Boothiomyces</taxon>
    </lineage>
</organism>
<dbReference type="Gene3D" id="1.25.40.20">
    <property type="entry name" value="Ankyrin repeat-containing domain"/>
    <property type="match status" value="1"/>
</dbReference>
<evidence type="ECO:0000313" key="2">
    <source>
        <dbReference type="EMBL" id="KAJ3252161.1"/>
    </source>
</evidence>
<dbReference type="Proteomes" id="UP001210925">
    <property type="component" value="Unassembled WGS sequence"/>
</dbReference>
<dbReference type="SUPFAM" id="SSF140860">
    <property type="entry name" value="Pseudo ankyrin repeat-like"/>
    <property type="match status" value="1"/>
</dbReference>
<comment type="caution">
    <text evidence="2">The sequence shown here is derived from an EMBL/GenBank/DDBJ whole genome shotgun (WGS) entry which is preliminary data.</text>
</comment>